<comment type="caution">
    <text evidence="2">The sequence shown here is derived from an EMBL/GenBank/DDBJ whole genome shotgun (WGS) entry which is preliminary data.</text>
</comment>
<dbReference type="InterPro" id="IPR000835">
    <property type="entry name" value="HTH_MarR-typ"/>
</dbReference>
<dbReference type="GO" id="GO:0006950">
    <property type="term" value="P:response to stress"/>
    <property type="evidence" value="ECO:0007669"/>
    <property type="project" value="TreeGrafter"/>
</dbReference>
<name>A0A8H9L7A6_9MICO</name>
<dbReference type="EMBL" id="BMPT01000029">
    <property type="protein sequence ID" value="GGM44152.1"/>
    <property type="molecule type" value="Genomic_DNA"/>
</dbReference>
<reference evidence="2" key="1">
    <citation type="journal article" date="2014" name="Int. J. Syst. Evol. Microbiol.">
        <title>Complete genome sequence of Corynebacterium casei LMG S-19264T (=DSM 44701T), isolated from a smear-ripened cheese.</title>
        <authorList>
            <consortium name="US DOE Joint Genome Institute (JGI-PGF)"/>
            <person name="Walter F."/>
            <person name="Albersmeier A."/>
            <person name="Kalinowski J."/>
            <person name="Ruckert C."/>
        </authorList>
    </citation>
    <scope>NUCLEOTIDE SEQUENCE</scope>
    <source>
        <strain evidence="2">JCM 3051</strain>
    </source>
</reference>
<dbReference type="AlphaFoldDB" id="A0A8H9L7A6"/>
<protein>
    <submittedName>
        <fullName evidence="2">MarR family transcriptional regulator</fullName>
    </submittedName>
</protein>
<dbReference type="InterPro" id="IPR036390">
    <property type="entry name" value="WH_DNA-bd_sf"/>
</dbReference>
<dbReference type="InterPro" id="IPR036388">
    <property type="entry name" value="WH-like_DNA-bd_sf"/>
</dbReference>
<reference evidence="2" key="2">
    <citation type="submission" date="2020-09" db="EMBL/GenBank/DDBJ databases">
        <authorList>
            <person name="Sun Q."/>
            <person name="Ohkuma M."/>
        </authorList>
    </citation>
    <scope>NUCLEOTIDE SEQUENCE</scope>
    <source>
        <strain evidence="2">JCM 3051</strain>
    </source>
</reference>
<keyword evidence="3" id="KW-1185">Reference proteome</keyword>
<dbReference type="SMART" id="SM00347">
    <property type="entry name" value="HTH_MARR"/>
    <property type="match status" value="1"/>
</dbReference>
<feature type="domain" description="HTH marR-type" evidence="1">
    <location>
        <begin position="18"/>
        <end position="154"/>
    </location>
</feature>
<dbReference type="Gene3D" id="1.10.10.10">
    <property type="entry name" value="Winged helix-like DNA-binding domain superfamily/Winged helix DNA-binding domain"/>
    <property type="match status" value="1"/>
</dbReference>
<evidence type="ECO:0000313" key="2">
    <source>
        <dbReference type="EMBL" id="GGM44152.1"/>
    </source>
</evidence>
<proteinExistence type="predicted"/>
<dbReference type="RefSeq" id="WP_229785752.1">
    <property type="nucleotide sequence ID" value="NZ_BMPT01000029.1"/>
</dbReference>
<evidence type="ECO:0000313" key="3">
    <source>
        <dbReference type="Proteomes" id="UP000655589"/>
    </source>
</evidence>
<organism evidence="2 3">
    <name type="scientific">Promicromonospora citrea</name>
    <dbReference type="NCBI Taxonomy" id="43677"/>
    <lineage>
        <taxon>Bacteria</taxon>
        <taxon>Bacillati</taxon>
        <taxon>Actinomycetota</taxon>
        <taxon>Actinomycetes</taxon>
        <taxon>Micrococcales</taxon>
        <taxon>Promicromonosporaceae</taxon>
        <taxon>Promicromonospora</taxon>
    </lineage>
</organism>
<gene>
    <name evidence="2" type="ORF">GCM10010102_44500</name>
</gene>
<accession>A0A8H9L7A6</accession>
<dbReference type="Pfam" id="PF12802">
    <property type="entry name" value="MarR_2"/>
    <property type="match status" value="1"/>
</dbReference>
<sequence>MKDAGQDQDEPRWLTTEENEAWVALSWLMLKLPGAIEAQLQRDDGLTFFDYIVLAALSMSPGRSMRMSDLAEFANGSLSRLSNVAKRLEARGLLVRAPSPCNGRITVATLTDEGMAVVVKAAPGHVETVRRYVFDGLEHEHVTALTEIGRRIAAQVEPGRVWPPSSDRVAR</sequence>
<dbReference type="InterPro" id="IPR039422">
    <property type="entry name" value="MarR/SlyA-like"/>
</dbReference>
<dbReference type="PANTHER" id="PTHR33164">
    <property type="entry name" value="TRANSCRIPTIONAL REGULATOR, MARR FAMILY"/>
    <property type="match status" value="1"/>
</dbReference>
<dbReference type="PANTHER" id="PTHR33164:SF99">
    <property type="entry name" value="MARR FAMILY REGULATORY PROTEIN"/>
    <property type="match status" value="1"/>
</dbReference>
<evidence type="ECO:0000259" key="1">
    <source>
        <dbReference type="PROSITE" id="PS50995"/>
    </source>
</evidence>
<dbReference type="Proteomes" id="UP000655589">
    <property type="component" value="Unassembled WGS sequence"/>
</dbReference>
<dbReference type="GO" id="GO:0003700">
    <property type="term" value="F:DNA-binding transcription factor activity"/>
    <property type="evidence" value="ECO:0007669"/>
    <property type="project" value="InterPro"/>
</dbReference>
<dbReference type="PROSITE" id="PS50995">
    <property type="entry name" value="HTH_MARR_2"/>
    <property type="match status" value="1"/>
</dbReference>
<dbReference type="SUPFAM" id="SSF46785">
    <property type="entry name" value="Winged helix' DNA-binding domain"/>
    <property type="match status" value="1"/>
</dbReference>